<reference evidence="2" key="1">
    <citation type="journal article" date="2019" name="Int. J. Syst. Evol. Microbiol.">
        <title>The Global Catalogue of Microorganisms (GCM) 10K type strain sequencing project: providing services to taxonomists for standard genome sequencing and annotation.</title>
        <authorList>
            <consortium name="The Broad Institute Genomics Platform"/>
            <consortium name="The Broad Institute Genome Sequencing Center for Infectious Disease"/>
            <person name="Wu L."/>
            <person name="Ma J."/>
        </authorList>
    </citation>
    <scope>NUCLEOTIDE SEQUENCE [LARGE SCALE GENOMIC DNA]</scope>
    <source>
        <strain evidence="2">CCUG 60214</strain>
    </source>
</reference>
<dbReference type="Gene3D" id="1.10.101.10">
    <property type="entry name" value="PGBD-like superfamily/PGBD"/>
    <property type="match status" value="1"/>
</dbReference>
<dbReference type="RefSeq" id="WP_380719278.1">
    <property type="nucleotide sequence ID" value="NZ_JBHTLK010000005.1"/>
</dbReference>
<evidence type="ECO:0000313" key="1">
    <source>
        <dbReference type="EMBL" id="MFD1145987.1"/>
    </source>
</evidence>
<gene>
    <name evidence="1" type="ORF">ACFQ3T_02480</name>
</gene>
<dbReference type="EMBL" id="JBHTLK010000005">
    <property type="protein sequence ID" value="MFD1145987.1"/>
    <property type="molecule type" value="Genomic_DNA"/>
</dbReference>
<dbReference type="Proteomes" id="UP001597168">
    <property type="component" value="Unassembled WGS sequence"/>
</dbReference>
<organism evidence="1 2">
    <name type="scientific">Saccharothrix hoggarensis</name>
    <dbReference type="NCBI Taxonomy" id="913853"/>
    <lineage>
        <taxon>Bacteria</taxon>
        <taxon>Bacillati</taxon>
        <taxon>Actinomycetota</taxon>
        <taxon>Actinomycetes</taxon>
        <taxon>Pseudonocardiales</taxon>
        <taxon>Pseudonocardiaceae</taxon>
        <taxon>Saccharothrix</taxon>
    </lineage>
</organism>
<sequence>MSWRLAHSLTALRNQINAACPNRSKISDGTIGDAAHARTQSFHNPDSNGIVRAMDITHDPAGGMDIDKFTDVLVASGDGRILELIANGLYWHFENPRWVTYYGENKHRSHFHISVKAPSQGGDDGRAWNLPGFGGGIVTPPPAPAPPRPSVPAWPLQPGHWFGDWRGPERQHGGYYAHERGWVTAIQRKLQALWCTSDRRPEWADGRWDPPTTAAMAEFQRRYRPNHTTLWGQCHSDDWAHLFSV</sequence>
<dbReference type="InterPro" id="IPR036366">
    <property type="entry name" value="PGBDSf"/>
</dbReference>
<accession>A0ABW3QIE3</accession>
<dbReference type="InterPro" id="IPR036365">
    <property type="entry name" value="PGBD-like_sf"/>
</dbReference>
<dbReference type="SUPFAM" id="SSF47090">
    <property type="entry name" value="PGBD-like"/>
    <property type="match status" value="1"/>
</dbReference>
<proteinExistence type="predicted"/>
<evidence type="ECO:0000313" key="2">
    <source>
        <dbReference type="Proteomes" id="UP001597168"/>
    </source>
</evidence>
<keyword evidence="2" id="KW-1185">Reference proteome</keyword>
<protein>
    <submittedName>
        <fullName evidence="1">Peptidoglycan-binding domain-containing protein</fullName>
    </submittedName>
</protein>
<name>A0ABW3QIE3_9PSEU</name>
<comment type="caution">
    <text evidence="1">The sequence shown here is derived from an EMBL/GenBank/DDBJ whole genome shotgun (WGS) entry which is preliminary data.</text>
</comment>